<protein>
    <submittedName>
        <fullName evidence="2">Glycosyltransferase involved in cell wall bisynthesis</fullName>
    </submittedName>
</protein>
<name>A0ABY1PWM6_9SPHN</name>
<dbReference type="CDD" id="cd03822">
    <property type="entry name" value="GT4_mannosyltransferase-like"/>
    <property type="match status" value="1"/>
</dbReference>
<feature type="domain" description="Glycosyl transferase family 1" evidence="1">
    <location>
        <begin position="280"/>
        <end position="458"/>
    </location>
</feature>
<dbReference type="Pfam" id="PF00534">
    <property type="entry name" value="Glycos_transf_1"/>
    <property type="match status" value="1"/>
</dbReference>
<organism evidence="2 3">
    <name type="scientific">Novosphingobium panipatense</name>
    <dbReference type="NCBI Taxonomy" id="428991"/>
    <lineage>
        <taxon>Bacteria</taxon>
        <taxon>Pseudomonadati</taxon>
        <taxon>Pseudomonadota</taxon>
        <taxon>Alphaproteobacteria</taxon>
        <taxon>Sphingomonadales</taxon>
        <taxon>Sphingomonadaceae</taxon>
        <taxon>Novosphingobium</taxon>
    </lineage>
</organism>
<keyword evidence="3" id="KW-1185">Reference proteome</keyword>
<dbReference type="PANTHER" id="PTHR12526:SF572">
    <property type="entry name" value="BLL5144 PROTEIN"/>
    <property type="match status" value="1"/>
</dbReference>
<comment type="caution">
    <text evidence="2">The sequence shown here is derived from an EMBL/GenBank/DDBJ whole genome shotgun (WGS) entry which is preliminary data.</text>
</comment>
<dbReference type="EMBL" id="FXUI01000001">
    <property type="protein sequence ID" value="SMP50760.1"/>
    <property type="molecule type" value="Genomic_DNA"/>
</dbReference>
<dbReference type="Gene3D" id="3.40.50.2000">
    <property type="entry name" value="Glycogen Phosphorylase B"/>
    <property type="match status" value="2"/>
</dbReference>
<dbReference type="InterPro" id="IPR001296">
    <property type="entry name" value="Glyco_trans_1"/>
</dbReference>
<dbReference type="SUPFAM" id="SSF53756">
    <property type="entry name" value="UDP-Glycosyltransferase/glycogen phosphorylase"/>
    <property type="match status" value="1"/>
</dbReference>
<gene>
    <name evidence="2" type="ORF">SAMN06296065_10124</name>
</gene>
<evidence type="ECO:0000259" key="1">
    <source>
        <dbReference type="Pfam" id="PF00534"/>
    </source>
</evidence>
<dbReference type="Proteomes" id="UP001157910">
    <property type="component" value="Unassembled WGS sequence"/>
</dbReference>
<proteinExistence type="predicted"/>
<evidence type="ECO:0000313" key="3">
    <source>
        <dbReference type="Proteomes" id="UP001157910"/>
    </source>
</evidence>
<accession>A0ABY1PWM6</accession>
<sequence length="850" mass="92915">MLSNAMEPPRIPAVSVKGRRPEARAAKGVLRGAGLHRTVLGNILPFFTHLRETESGPGNCPCNSSSLVHGVRMANLPLSQDFEFGREVAEVHSIFEATGATPKRGMRLALIGNFAPRKCGIATFTTDIFEKLGAYHPEITVDVHALDDPRRPLSYEGVASTIVCDDPEAYSRAARRINEAGVDAVWLQHEYGIFGGPDGEMVTHFVDRLAAPLVLTLHTVLSEPSERQRAIMRHLITRASRIMVMSSRARDLLISHYEAGAGLIEVIEHGAPDRPFGRQDEFKARFGLEGRKVLMSFGLIGPGKGLEHAIRALPKIVARHPEVLYRIVGATHPNLVAAEGEAYRESLEALARELGVADHVGWENRFLQTDELLDQLEASDIYLTPYPGLQQATSGTLSYAVALGKAVISTPYVHARELLASDAGLLIEPNSSDTIAQAVITLLDDPEAMTAMQRRAYARGRETIWPRFASASAQLVTKAVAPEPVVPPVTAIPGLSAVLAMSDATGMLQHSVGVVPDRRHGYCLDDNARALMLMNVAEGISVGERMKWSLAYAAFIQSAWNPDLKRFRNFMRFDRSWCEDEGSEDSNGRAVWALGQTIELSRDRGLADWAQGLYDDVIQAVGALGSPRATAFAMLGACAVLRRDPAHAASRALVERGGDFLMRLLGEGRRPDWAWFEAVLGYDNPRLSQALIEAGIAMEQEHWIGAGLETLQWICAQQVSARGQFRPIGSESFHKAHSYLPFDQQPLEAQAAVEAARTAWRATGGAFWRKHAMIAWRWFFGGNDRGVVLADLATGRCRDGVTPRGANTNCGAESILAFQLSHYALMELVTSSTPRPGEGGLFEPARKRLV</sequence>
<reference evidence="2 3" key="1">
    <citation type="submission" date="2017-05" db="EMBL/GenBank/DDBJ databases">
        <authorList>
            <person name="Varghese N."/>
            <person name="Submissions S."/>
        </authorList>
    </citation>
    <scope>NUCLEOTIDE SEQUENCE [LARGE SCALE GENOMIC DNA]</scope>
    <source>
        <strain evidence="2 3">SM16</strain>
    </source>
</reference>
<evidence type="ECO:0000313" key="2">
    <source>
        <dbReference type="EMBL" id="SMP50760.1"/>
    </source>
</evidence>
<dbReference type="PANTHER" id="PTHR12526">
    <property type="entry name" value="GLYCOSYLTRANSFERASE"/>
    <property type="match status" value="1"/>
</dbReference>